<comment type="caution">
    <text evidence="1">The sequence shown here is derived from an EMBL/GenBank/DDBJ whole genome shotgun (WGS) entry which is preliminary data.</text>
</comment>
<dbReference type="EMBL" id="ASHM01020206">
    <property type="protein sequence ID" value="PNY01517.1"/>
    <property type="molecule type" value="Genomic_DNA"/>
</dbReference>
<evidence type="ECO:0000313" key="2">
    <source>
        <dbReference type="Proteomes" id="UP000236291"/>
    </source>
</evidence>
<dbReference type="Gene3D" id="3.30.43.10">
    <property type="entry name" value="Uridine Diphospho-n-acetylenolpyruvylglucosamine Reductase, domain 2"/>
    <property type="match status" value="1"/>
</dbReference>
<protein>
    <submittedName>
        <fullName evidence="1">D-lactate dehydrogenase</fullName>
    </submittedName>
</protein>
<gene>
    <name evidence="1" type="ORF">L195_g024817</name>
</gene>
<sequence length="173" mass="19690">MSNFFSSSSWLWLSRFRSSKYLLHRTLHTITATPRNTAPTSNLFNSHRSTNPWTTWSIPLALALSAGSLSLQPHYDNSFSDSFDSDNSGVRIGGKGSTQYVVKGSQKEFPQELLQELKIICEDNISLDYDERYMHGKPQYSFHQAVNIPDVIVYPRSEEEVSKIVKSCNNHKV</sequence>
<dbReference type="Proteomes" id="UP000236291">
    <property type="component" value="Unassembled WGS sequence"/>
</dbReference>
<dbReference type="SUPFAM" id="SSF56176">
    <property type="entry name" value="FAD-binding/transporter-associated domain-like"/>
    <property type="match status" value="1"/>
</dbReference>
<organism evidence="1 2">
    <name type="scientific">Trifolium pratense</name>
    <name type="common">Red clover</name>
    <dbReference type="NCBI Taxonomy" id="57577"/>
    <lineage>
        <taxon>Eukaryota</taxon>
        <taxon>Viridiplantae</taxon>
        <taxon>Streptophyta</taxon>
        <taxon>Embryophyta</taxon>
        <taxon>Tracheophyta</taxon>
        <taxon>Spermatophyta</taxon>
        <taxon>Magnoliopsida</taxon>
        <taxon>eudicotyledons</taxon>
        <taxon>Gunneridae</taxon>
        <taxon>Pentapetalae</taxon>
        <taxon>rosids</taxon>
        <taxon>fabids</taxon>
        <taxon>Fabales</taxon>
        <taxon>Fabaceae</taxon>
        <taxon>Papilionoideae</taxon>
        <taxon>50 kb inversion clade</taxon>
        <taxon>NPAAA clade</taxon>
        <taxon>Hologalegina</taxon>
        <taxon>IRL clade</taxon>
        <taxon>Trifolieae</taxon>
        <taxon>Trifolium</taxon>
    </lineage>
</organism>
<dbReference type="GO" id="GO:1903457">
    <property type="term" value="P:lactate catabolic process"/>
    <property type="evidence" value="ECO:0007669"/>
    <property type="project" value="TreeGrafter"/>
</dbReference>
<dbReference type="ExpressionAtlas" id="A0A2K3NER0">
    <property type="expression patterns" value="baseline"/>
</dbReference>
<dbReference type="AlphaFoldDB" id="A0A2K3NER0"/>
<dbReference type="GO" id="GO:0050660">
    <property type="term" value="F:flavin adenine dinucleotide binding"/>
    <property type="evidence" value="ECO:0007669"/>
    <property type="project" value="InterPro"/>
</dbReference>
<proteinExistence type="predicted"/>
<accession>A0A2K3NER0</accession>
<dbReference type="GO" id="GO:0004458">
    <property type="term" value="F:D-lactate dehydrogenase (cytochrome) activity"/>
    <property type="evidence" value="ECO:0007669"/>
    <property type="project" value="TreeGrafter"/>
</dbReference>
<reference evidence="1 2" key="1">
    <citation type="journal article" date="2014" name="Am. J. Bot.">
        <title>Genome assembly and annotation for red clover (Trifolium pratense; Fabaceae).</title>
        <authorList>
            <person name="Istvanek J."/>
            <person name="Jaros M."/>
            <person name="Krenek A."/>
            <person name="Repkova J."/>
        </authorList>
    </citation>
    <scope>NUCLEOTIDE SEQUENCE [LARGE SCALE GENOMIC DNA]</scope>
    <source>
        <strain evidence="2">cv. Tatra</strain>
        <tissue evidence="1">Young leaves</tissue>
    </source>
</reference>
<dbReference type="GO" id="GO:0005739">
    <property type="term" value="C:mitochondrion"/>
    <property type="evidence" value="ECO:0007669"/>
    <property type="project" value="TreeGrafter"/>
</dbReference>
<dbReference type="PANTHER" id="PTHR11748:SF111">
    <property type="entry name" value="D-LACTATE DEHYDROGENASE, MITOCHONDRIAL-RELATED"/>
    <property type="match status" value="1"/>
</dbReference>
<dbReference type="PANTHER" id="PTHR11748">
    <property type="entry name" value="D-LACTATE DEHYDROGENASE"/>
    <property type="match status" value="1"/>
</dbReference>
<evidence type="ECO:0000313" key="1">
    <source>
        <dbReference type="EMBL" id="PNY01517.1"/>
    </source>
</evidence>
<dbReference type="InterPro" id="IPR016167">
    <property type="entry name" value="FAD-bd_PCMH_sub1"/>
</dbReference>
<reference evidence="1 2" key="2">
    <citation type="journal article" date="2017" name="Front. Plant Sci.">
        <title>Gene Classification and Mining of Molecular Markers Useful in Red Clover (Trifolium pratense) Breeding.</title>
        <authorList>
            <person name="Istvanek J."/>
            <person name="Dluhosova J."/>
            <person name="Dluhos P."/>
            <person name="Patkova L."/>
            <person name="Nedelnik J."/>
            <person name="Repkova J."/>
        </authorList>
    </citation>
    <scope>NUCLEOTIDE SEQUENCE [LARGE SCALE GENOMIC DNA]</scope>
    <source>
        <strain evidence="2">cv. Tatra</strain>
        <tissue evidence="1">Young leaves</tissue>
    </source>
</reference>
<dbReference type="InterPro" id="IPR036318">
    <property type="entry name" value="FAD-bd_PCMH-like_sf"/>
</dbReference>
<dbReference type="GO" id="GO:0008720">
    <property type="term" value="F:D-lactate dehydrogenase (NAD+) activity"/>
    <property type="evidence" value="ECO:0007669"/>
    <property type="project" value="TreeGrafter"/>
</dbReference>
<dbReference type="STRING" id="57577.A0A2K3NER0"/>
<name>A0A2K3NER0_TRIPR</name>